<comment type="subcellular location">
    <subcellularLocation>
        <location evidence="1">Membrane</location>
        <topology evidence="1">Multi-pass membrane protein</topology>
    </subcellularLocation>
</comment>
<dbReference type="InterPro" id="IPR003663">
    <property type="entry name" value="Sugar/inositol_transpt"/>
</dbReference>
<feature type="transmembrane region" description="Helical" evidence="9">
    <location>
        <begin position="328"/>
        <end position="346"/>
    </location>
</feature>
<dbReference type="AlphaFoldDB" id="A0A165PRM1"/>
<feature type="transmembrane region" description="Helical" evidence="9">
    <location>
        <begin position="302"/>
        <end position="321"/>
    </location>
</feature>
<dbReference type="FunFam" id="1.20.1250.20:FF:000090">
    <property type="entry name" value="MFS sugar transporter, putative"/>
    <property type="match status" value="1"/>
</dbReference>
<reference evidence="11 12" key="1">
    <citation type="journal article" date="2016" name="Mol. Biol. Evol.">
        <title>Comparative Genomics of Early-Diverging Mushroom-Forming Fungi Provides Insights into the Origins of Lignocellulose Decay Capabilities.</title>
        <authorList>
            <person name="Nagy L.G."/>
            <person name="Riley R."/>
            <person name="Tritt A."/>
            <person name="Adam C."/>
            <person name="Daum C."/>
            <person name="Floudas D."/>
            <person name="Sun H."/>
            <person name="Yadav J.S."/>
            <person name="Pangilinan J."/>
            <person name="Larsson K.H."/>
            <person name="Matsuura K."/>
            <person name="Barry K."/>
            <person name="Labutti K."/>
            <person name="Kuo R."/>
            <person name="Ohm R.A."/>
            <person name="Bhattacharya S.S."/>
            <person name="Shirouzu T."/>
            <person name="Yoshinaga Y."/>
            <person name="Martin F.M."/>
            <person name="Grigoriev I.V."/>
            <person name="Hibbett D.S."/>
        </authorList>
    </citation>
    <scope>NUCLEOTIDE SEQUENCE [LARGE SCALE GENOMIC DNA]</scope>
    <source>
        <strain evidence="11 12">L-15889</strain>
    </source>
</reference>
<feature type="transmembrane region" description="Helical" evidence="9">
    <location>
        <begin position="195"/>
        <end position="213"/>
    </location>
</feature>
<feature type="transmembrane region" description="Helical" evidence="9">
    <location>
        <begin position="164"/>
        <end position="183"/>
    </location>
</feature>
<evidence type="ECO:0000256" key="5">
    <source>
        <dbReference type="ARBA" id="ARBA00022989"/>
    </source>
</evidence>
<accession>A0A165PRM1</accession>
<dbReference type="PANTHER" id="PTHR48022">
    <property type="entry name" value="PLASTIDIC GLUCOSE TRANSPORTER 4"/>
    <property type="match status" value="1"/>
</dbReference>
<dbReference type="PROSITE" id="PS50850">
    <property type="entry name" value="MFS"/>
    <property type="match status" value="1"/>
</dbReference>
<dbReference type="PROSITE" id="PS00216">
    <property type="entry name" value="SUGAR_TRANSPORT_1"/>
    <property type="match status" value="1"/>
</dbReference>
<feature type="domain" description="Major facilitator superfamily (MFS) profile" evidence="10">
    <location>
        <begin position="16"/>
        <end position="480"/>
    </location>
</feature>
<proteinExistence type="inferred from homology"/>
<comment type="similarity">
    <text evidence="2 8">Belongs to the major facilitator superfamily. Sugar transporter (TC 2.A.1.1) family.</text>
</comment>
<evidence type="ECO:0000313" key="11">
    <source>
        <dbReference type="EMBL" id="KZT68548.1"/>
    </source>
</evidence>
<evidence type="ECO:0000256" key="6">
    <source>
        <dbReference type="ARBA" id="ARBA00023136"/>
    </source>
</evidence>
<dbReference type="InterPro" id="IPR005828">
    <property type="entry name" value="MFS_sugar_transport-like"/>
</dbReference>
<gene>
    <name evidence="11" type="ORF">DAEQUDRAFT_727642</name>
</gene>
<keyword evidence="4 9" id="KW-0812">Transmembrane</keyword>
<dbReference type="PRINTS" id="PR00171">
    <property type="entry name" value="SUGRTRNSPORT"/>
</dbReference>
<dbReference type="NCBIfam" id="TIGR00879">
    <property type="entry name" value="SP"/>
    <property type="match status" value="1"/>
</dbReference>
<dbReference type="Gene3D" id="1.20.1250.20">
    <property type="entry name" value="MFS general substrate transporter like domains"/>
    <property type="match status" value="1"/>
</dbReference>
<keyword evidence="5 9" id="KW-1133">Transmembrane helix</keyword>
<evidence type="ECO:0000256" key="1">
    <source>
        <dbReference type="ARBA" id="ARBA00004141"/>
    </source>
</evidence>
<dbReference type="InterPro" id="IPR036259">
    <property type="entry name" value="MFS_trans_sf"/>
</dbReference>
<keyword evidence="6 9" id="KW-0472">Membrane</keyword>
<dbReference type="SUPFAM" id="SSF103473">
    <property type="entry name" value="MFS general substrate transporter"/>
    <property type="match status" value="1"/>
</dbReference>
<evidence type="ECO:0000256" key="9">
    <source>
        <dbReference type="SAM" id="Phobius"/>
    </source>
</evidence>
<dbReference type="GO" id="GO:0016020">
    <property type="term" value="C:membrane"/>
    <property type="evidence" value="ECO:0007669"/>
    <property type="project" value="UniProtKB-SubCell"/>
</dbReference>
<evidence type="ECO:0000256" key="7">
    <source>
        <dbReference type="ARBA" id="ARBA00049119"/>
    </source>
</evidence>
<dbReference type="OrthoDB" id="2544694at2759"/>
<evidence type="ECO:0000256" key="4">
    <source>
        <dbReference type="ARBA" id="ARBA00022692"/>
    </source>
</evidence>
<comment type="catalytic activity">
    <reaction evidence="7">
        <text>myo-inositol(out) + H(+)(out) = myo-inositol(in) + H(+)(in)</text>
        <dbReference type="Rhea" id="RHEA:60364"/>
        <dbReference type="ChEBI" id="CHEBI:15378"/>
        <dbReference type="ChEBI" id="CHEBI:17268"/>
    </reaction>
</comment>
<feature type="transmembrane region" description="Helical" evidence="9">
    <location>
        <begin position="12"/>
        <end position="29"/>
    </location>
</feature>
<dbReference type="STRING" id="1314783.A0A165PRM1"/>
<evidence type="ECO:0000313" key="12">
    <source>
        <dbReference type="Proteomes" id="UP000076727"/>
    </source>
</evidence>
<dbReference type="EMBL" id="KV429065">
    <property type="protein sequence ID" value="KZT68548.1"/>
    <property type="molecule type" value="Genomic_DNA"/>
</dbReference>
<evidence type="ECO:0000256" key="3">
    <source>
        <dbReference type="ARBA" id="ARBA00022448"/>
    </source>
</evidence>
<feature type="transmembrane region" description="Helical" evidence="9">
    <location>
        <begin position="77"/>
        <end position="96"/>
    </location>
</feature>
<feature type="transmembrane region" description="Helical" evidence="9">
    <location>
        <begin position="390"/>
        <end position="410"/>
    </location>
</feature>
<sequence>MKSITSATGQRLCYTINFIASLAIFFFGYDQGIMGGVNTSPDYVRVMDLGYSTYQGPSEGYVVNITKPTKQGGIVSMYYFGTLLGCLIAGSLGDSIGRIKTMIIGSVWVLVGAVLQCSAQSVAWMLCARLINGIGTGHLNAIVPVWSAEVASAKSRGAFIASEFTLNIFGVVVAYWIEFGLSFIGDGSSQVRWRLPIAIQVIPILFFMVYVPMMPESPRWLLMMGRSQEALRILARFRSDTADPEAAHVLAEFEEIRVAVELEKQHAVGTSYLAMFLGLHDRELHVARRVQLSMWLQIFQEWSGIAAVMFYASTIFSNAGYPPRKSQWLSGLNYITYTLCTLFGVISIDRVGRRIGLWWGAAGQGASLILAGVFSRLLKDNPDKASQYGGAAALFVFMYTAIFGATWLAIPWVYQTEIFPLYVRAKGSTWGMVGWSIGNGWMTLLNPIMFDRIGENALHVFGAVNFFTIPIVWAFYPETSGRTLEEMDHLFVSNRPFVWNEEAYFKIWKERSTGGGAGEAQDDIKLGSQVDVEGNMALPS</sequence>
<dbReference type="InterPro" id="IPR050360">
    <property type="entry name" value="MFS_Sugar_Transporters"/>
</dbReference>
<feature type="transmembrane region" description="Helical" evidence="9">
    <location>
        <begin position="430"/>
        <end position="450"/>
    </location>
</feature>
<dbReference type="Proteomes" id="UP000076727">
    <property type="component" value="Unassembled WGS sequence"/>
</dbReference>
<dbReference type="InterPro" id="IPR005829">
    <property type="entry name" value="Sugar_transporter_CS"/>
</dbReference>
<keyword evidence="3 8" id="KW-0813">Transport</keyword>
<evidence type="ECO:0000259" key="10">
    <source>
        <dbReference type="PROSITE" id="PS50850"/>
    </source>
</evidence>
<dbReference type="Pfam" id="PF00083">
    <property type="entry name" value="Sugar_tr"/>
    <property type="match status" value="1"/>
</dbReference>
<organism evidence="11 12">
    <name type="scientific">Daedalea quercina L-15889</name>
    <dbReference type="NCBI Taxonomy" id="1314783"/>
    <lineage>
        <taxon>Eukaryota</taxon>
        <taxon>Fungi</taxon>
        <taxon>Dikarya</taxon>
        <taxon>Basidiomycota</taxon>
        <taxon>Agaricomycotina</taxon>
        <taxon>Agaricomycetes</taxon>
        <taxon>Polyporales</taxon>
        <taxon>Fomitopsis</taxon>
    </lineage>
</organism>
<evidence type="ECO:0000256" key="2">
    <source>
        <dbReference type="ARBA" id="ARBA00010992"/>
    </source>
</evidence>
<dbReference type="PANTHER" id="PTHR48022:SF78">
    <property type="entry name" value="MONOSACCHARIDE TRANSPORTER, PUTATIVE (AFU_ORTHOLOGUE AFUA_2G02110)-RELATED"/>
    <property type="match status" value="1"/>
</dbReference>
<evidence type="ECO:0000256" key="8">
    <source>
        <dbReference type="RuleBase" id="RU003346"/>
    </source>
</evidence>
<keyword evidence="12" id="KW-1185">Reference proteome</keyword>
<protein>
    <submittedName>
        <fullName evidence="11">General substrate transporter</fullName>
    </submittedName>
</protein>
<dbReference type="InterPro" id="IPR020846">
    <property type="entry name" value="MFS_dom"/>
</dbReference>
<dbReference type="GO" id="GO:0005351">
    <property type="term" value="F:carbohydrate:proton symporter activity"/>
    <property type="evidence" value="ECO:0007669"/>
    <property type="project" value="TreeGrafter"/>
</dbReference>
<name>A0A165PRM1_9APHY</name>
<feature type="transmembrane region" description="Helical" evidence="9">
    <location>
        <begin position="108"/>
        <end position="131"/>
    </location>
</feature>
<feature type="transmembrane region" description="Helical" evidence="9">
    <location>
        <begin position="457"/>
        <end position="476"/>
    </location>
</feature>
<feature type="transmembrane region" description="Helical" evidence="9">
    <location>
        <begin position="358"/>
        <end position="378"/>
    </location>
</feature>